<reference evidence="3" key="1">
    <citation type="submission" date="2016-11" db="EMBL/GenBank/DDBJ databases">
        <authorList>
            <person name="Varghese N."/>
            <person name="Submissions S."/>
        </authorList>
    </citation>
    <scope>NUCLEOTIDE SEQUENCE [LARGE SCALE GENOMIC DNA]</scope>
    <source>
        <strain evidence="3">DSM 24724</strain>
    </source>
</reference>
<evidence type="ECO:0000256" key="1">
    <source>
        <dbReference type="SAM" id="Phobius"/>
    </source>
</evidence>
<dbReference type="STRING" id="946677.SAMN05444484_10411"/>
<dbReference type="Pfam" id="PF10269">
    <property type="entry name" value="Tmemb_185A"/>
    <property type="match status" value="1"/>
</dbReference>
<feature type="transmembrane region" description="Helical" evidence="1">
    <location>
        <begin position="59"/>
        <end position="77"/>
    </location>
</feature>
<dbReference type="OrthoDB" id="1367419at2"/>
<proteinExistence type="predicted"/>
<dbReference type="Proteomes" id="UP000184028">
    <property type="component" value="Unassembled WGS sequence"/>
</dbReference>
<keyword evidence="3" id="KW-1185">Reference proteome</keyword>
<keyword evidence="1" id="KW-1133">Transmembrane helix</keyword>
<dbReference type="AlphaFoldDB" id="A0A1M7G1I8"/>
<accession>A0A1M7G1I8</accession>
<keyword evidence="1" id="KW-0472">Membrane</keyword>
<gene>
    <name evidence="2" type="ORF">SAMN05444484_10411</name>
</gene>
<name>A0A1M7G1I8_9FLAO</name>
<keyword evidence="1 2" id="KW-0812">Transmembrane</keyword>
<protein>
    <submittedName>
        <fullName evidence="2">Transmembrane Fragile-X-F protein</fullName>
    </submittedName>
</protein>
<feature type="transmembrane region" description="Helical" evidence="1">
    <location>
        <begin position="28"/>
        <end position="47"/>
    </location>
</feature>
<dbReference type="InterPro" id="IPR019396">
    <property type="entry name" value="TM_Fragile-X-F-assoc"/>
</dbReference>
<evidence type="ECO:0000313" key="2">
    <source>
        <dbReference type="EMBL" id="SHM10151.1"/>
    </source>
</evidence>
<organism evidence="2 3">
    <name type="scientific">Flavobacterium chilense</name>
    <dbReference type="NCBI Taxonomy" id="946677"/>
    <lineage>
        <taxon>Bacteria</taxon>
        <taxon>Pseudomonadati</taxon>
        <taxon>Bacteroidota</taxon>
        <taxon>Flavobacteriia</taxon>
        <taxon>Flavobacteriales</taxon>
        <taxon>Flavobacteriaceae</taxon>
        <taxon>Flavobacterium</taxon>
    </lineage>
</organism>
<dbReference type="EMBL" id="FRBT01000004">
    <property type="protein sequence ID" value="SHM10151.1"/>
    <property type="molecule type" value="Genomic_DNA"/>
</dbReference>
<evidence type="ECO:0000313" key="3">
    <source>
        <dbReference type="Proteomes" id="UP000184028"/>
    </source>
</evidence>
<sequence>MKSNNKISSEKNLAQKIFSKINTTNNKIIMKTMLLCIFLSLSFAFVSEKTGWLEVDWKIIFIPALLVLQIIIIGTALKNRYKKH</sequence>